<evidence type="ECO:0000259" key="1">
    <source>
        <dbReference type="PROSITE" id="PS51186"/>
    </source>
</evidence>
<dbReference type="InterPro" id="IPR016181">
    <property type="entry name" value="Acyl_CoA_acyltransferase"/>
</dbReference>
<accession>A0A3N4D8Z0</accession>
<dbReference type="EC" id="2.3.1.-" evidence="2"/>
<dbReference type="GeneID" id="64407954"/>
<dbReference type="AlphaFoldDB" id="A0A3N4D8Z0"/>
<dbReference type="OrthoDB" id="9797989at2"/>
<keyword evidence="2" id="KW-0012">Acyltransferase</keyword>
<reference evidence="3 4" key="1">
    <citation type="submission" date="2018-12" db="EMBL/GenBank/DDBJ databases">
        <authorList>
            <consortium name="Pathogen Informatics"/>
        </authorList>
    </citation>
    <scope>NUCLEOTIDE SEQUENCE [LARGE SCALE GENOMIC DNA]</scope>
    <source>
        <strain evidence="3 4">NCTC12967</strain>
    </source>
</reference>
<protein>
    <submittedName>
        <fullName evidence="2">GNAT family N-acetyltransferase</fullName>
        <ecNumber evidence="2">2.3.1.-</ecNumber>
    </submittedName>
    <submittedName>
        <fullName evidence="3">Predicted acetyltransferase</fullName>
    </submittedName>
</protein>
<evidence type="ECO:0000313" key="4">
    <source>
        <dbReference type="Proteomes" id="UP000273044"/>
    </source>
</evidence>
<gene>
    <name evidence="2" type="ORF">J5A53_02855</name>
    <name evidence="3" type="ORF">NCTC12967_02526</name>
</gene>
<dbReference type="Pfam" id="PF13302">
    <property type="entry name" value="Acetyltransf_3"/>
    <property type="match status" value="1"/>
</dbReference>
<organism evidence="3 4">
    <name type="scientific">Arachnia propionica</name>
    <dbReference type="NCBI Taxonomy" id="1750"/>
    <lineage>
        <taxon>Bacteria</taxon>
        <taxon>Bacillati</taxon>
        <taxon>Actinomycetota</taxon>
        <taxon>Actinomycetes</taxon>
        <taxon>Propionibacteriales</taxon>
        <taxon>Propionibacteriaceae</taxon>
        <taxon>Arachnia</taxon>
    </lineage>
</organism>
<dbReference type="OMA" id="PSTTLWW"/>
<dbReference type="RefSeq" id="WP_014847562.1">
    <property type="nucleotide sequence ID" value="NZ_CAJZDL010000002.1"/>
</dbReference>
<dbReference type="InterPro" id="IPR000182">
    <property type="entry name" value="GNAT_dom"/>
</dbReference>
<dbReference type="Proteomes" id="UP000273044">
    <property type="component" value="Chromosome"/>
</dbReference>
<reference evidence="2" key="2">
    <citation type="submission" date="2021-03" db="EMBL/GenBank/DDBJ databases">
        <title>Human Oral Microbial Genomes.</title>
        <authorList>
            <person name="Johnston C.D."/>
            <person name="Chen T."/>
            <person name="Dewhirst F.E."/>
        </authorList>
    </citation>
    <scope>NUCLEOTIDE SEQUENCE</scope>
    <source>
        <strain evidence="2">F0714</strain>
    </source>
</reference>
<proteinExistence type="predicted"/>
<dbReference type="SUPFAM" id="SSF55729">
    <property type="entry name" value="Acyl-CoA N-acyltransferases (Nat)"/>
    <property type="match status" value="1"/>
</dbReference>
<dbReference type="PANTHER" id="PTHR39173:SF1">
    <property type="entry name" value="ACETYLTRANSFERASE"/>
    <property type="match status" value="1"/>
</dbReference>
<keyword evidence="4" id="KW-1185">Reference proteome</keyword>
<dbReference type="PROSITE" id="PS51186">
    <property type="entry name" value="GNAT"/>
    <property type="match status" value="1"/>
</dbReference>
<name>A0A3N4D8Z0_9ACTN</name>
<dbReference type="EMBL" id="LR134406">
    <property type="protein sequence ID" value="VEH71208.1"/>
    <property type="molecule type" value="Genomic_DNA"/>
</dbReference>
<evidence type="ECO:0000313" key="3">
    <source>
        <dbReference type="EMBL" id="VEH71208.1"/>
    </source>
</evidence>
<sequence>MRIIEPDERFRVSFLEAWDEFDAEDGRGAECTGAFGFTRRQCDSVAGFAAMCARRRLDKTDPPEGFVPATMLWAVDGDRWLGRVSVRHELNDHLIRFGGHIGYAVRPSARRRGIATTLLRVGLGMLNGIGVGEALILCAEDNEGSRRVIETAGGELEKVVEGLRSYRVATG</sequence>
<feature type="domain" description="N-acetyltransferase" evidence="1">
    <location>
        <begin position="1"/>
        <end position="171"/>
    </location>
</feature>
<dbReference type="Proteomes" id="UP000677180">
    <property type="component" value="Chromosome"/>
</dbReference>
<evidence type="ECO:0000313" key="2">
    <source>
        <dbReference type="EMBL" id="QUC11657.1"/>
    </source>
</evidence>
<keyword evidence="3" id="KW-0808">Transferase</keyword>
<dbReference type="Gene3D" id="3.40.630.30">
    <property type="match status" value="1"/>
</dbReference>
<dbReference type="EMBL" id="CP072385">
    <property type="protein sequence ID" value="QUC11657.1"/>
    <property type="molecule type" value="Genomic_DNA"/>
</dbReference>
<dbReference type="GO" id="GO:0016747">
    <property type="term" value="F:acyltransferase activity, transferring groups other than amino-acyl groups"/>
    <property type="evidence" value="ECO:0007669"/>
    <property type="project" value="InterPro"/>
</dbReference>
<dbReference type="PANTHER" id="PTHR39173">
    <property type="entry name" value="ACETYLTRANSFERASE"/>
    <property type="match status" value="1"/>
</dbReference>